<evidence type="ECO:0000313" key="2">
    <source>
        <dbReference type="Proteomes" id="UP001214301"/>
    </source>
</evidence>
<reference evidence="1 2" key="1">
    <citation type="journal article" date="2020" name="Front. Microbiol.">
        <title>Toward Biorecycling: Isolation of a Soil Bacterium That Grows on a Polyurethane Oligomer and Monomer.</title>
        <authorList>
            <person name="Espinosa M.J.C."/>
            <person name="Blanco A.C."/>
            <person name="Schmidgall T."/>
            <person name="Atanasoff-Kardjalieff A.K."/>
            <person name="Kappelmeyer U."/>
            <person name="Tischler D."/>
            <person name="Pieper D.H."/>
            <person name="Heipieper H.J."/>
            <person name="Eberlein C."/>
        </authorList>
    </citation>
    <scope>NUCLEOTIDE SEQUENCE [LARGE SCALE GENOMIC DNA]</scope>
    <source>
        <strain evidence="1 2">TDA1</strain>
    </source>
</reference>
<gene>
    <name evidence="1" type="ORF">PMC74_14355</name>
</gene>
<proteinExistence type="predicted"/>
<evidence type="ECO:0008006" key="3">
    <source>
        <dbReference type="Google" id="ProtNLM"/>
    </source>
</evidence>
<name>A0ABY7R2J5_9PSED</name>
<dbReference type="RefSeq" id="WP_047583014.1">
    <property type="nucleotide sequence ID" value="NZ_CP116669.1"/>
</dbReference>
<accession>A0ABY7R2J5</accession>
<protein>
    <recommendedName>
        <fullName evidence="3">Chemotaxis protein</fullName>
    </recommendedName>
</protein>
<sequence length="322" mass="35584">MYVNTDALLRSLPDIPDVMEKLQSGAYRLWGGVVRHAAGTEKAGQIVGHLLFPGDSQQTQQRLQQLQSTLEKGLGTLQDGMGQLQQSMGVLQGLQSANLVMSGLNLAVTAAGFVIVCNKLNRISDQIQSQSEKIEQTYGLVKEVHDYNILNDEAQFRSLILAAQQFCEQGDVEHLKGLIAPFHKEYQLTKLVLEKHASFAASSVVRLPQITLLQDRLVNLGLTLSHVQMRTGAVKYSRESMVQLESDIKGLNAQRFVSLTSDRSIASTIKHDQFTHITNFLQQGKQMLPALSYQADVIELEARHPGLLQQASESKEILLLAA</sequence>
<dbReference type="Proteomes" id="UP001214301">
    <property type="component" value="Chromosome"/>
</dbReference>
<evidence type="ECO:0000313" key="1">
    <source>
        <dbReference type="EMBL" id="WCH97969.1"/>
    </source>
</evidence>
<dbReference type="EMBL" id="CP116669">
    <property type="protein sequence ID" value="WCH97969.1"/>
    <property type="molecule type" value="Genomic_DNA"/>
</dbReference>
<keyword evidence="2" id="KW-1185">Reference proteome</keyword>
<organism evidence="1 2">
    <name type="scientific">Pseudomonas capeferrum</name>
    <dbReference type="NCBI Taxonomy" id="1495066"/>
    <lineage>
        <taxon>Bacteria</taxon>
        <taxon>Pseudomonadati</taxon>
        <taxon>Pseudomonadota</taxon>
        <taxon>Gammaproteobacteria</taxon>
        <taxon>Pseudomonadales</taxon>
        <taxon>Pseudomonadaceae</taxon>
        <taxon>Pseudomonas</taxon>
    </lineage>
</organism>